<dbReference type="Proteomes" id="UP000001876">
    <property type="component" value="Unassembled WGS sequence"/>
</dbReference>
<dbReference type="eggNOG" id="KOG0970">
    <property type="taxonomic scope" value="Eukaryota"/>
</dbReference>
<dbReference type="GO" id="GO:0008270">
    <property type="term" value="F:zinc ion binding"/>
    <property type="evidence" value="ECO:0007669"/>
    <property type="project" value="UniProtKB-KW"/>
</dbReference>
<accession>C1MSR2</accession>
<dbReference type="InterPro" id="IPR043502">
    <property type="entry name" value="DNA/RNA_pol_sf"/>
</dbReference>
<dbReference type="GO" id="GO:0000166">
    <property type="term" value="F:nucleotide binding"/>
    <property type="evidence" value="ECO:0007669"/>
    <property type="project" value="InterPro"/>
</dbReference>
<gene>
    <name evidence="17" type="ORF">MICPUCDRAFT_26708</name>
</gene>
<keyword evidence="3 12" id="KW-0808">Transferase</keyword>
<dbReference type="PROSITE" id="PS00116">
    <property type="entry name" value="DNA_POLYMERASE_B"/>
    <property type="match status" value="1"/>
</dbReference>
<feature type="region of interest" description="Disordered" evidence="13">
    <location>
        <begin position="1257"/>
        <end position="1292"/>
    </location>
</feature>
<evidence type="ECO:0000256" key="3">
    <source>
        <dbReference type="ARBA" id="ARBA00022679"/>
    </source>
</evidence>
<dbReference type="GO" id="GO:0033554">
    <property type="term" value="P:cellular response to stress"/>
    <property type="evidence" value="ECO:0007669"/>
    <property type="project" value="UniProtKB-ARBA"/>
</dbReference>
<dbReference type="GO" id="GO:0003697">
    <property type="term" value="F:single-stranded DNA binding"/>
    <property type="evidence" value="ECO:0007669"/>
    <property type="project" value="TreeGrafter"/>
</dbReference>
<dbReference type="STRING" id="564608.C1MSR2"/>
<evidence type="ECO:0000256" key="13">
    <source>
        <dbReference type="SAM" id="MobiDB-lite"/>
    </source>
</evidence>
<keyword evidence="4 12" id="KW-0548">Nucleotidyltransferase</keyword>
<dbReference type="Pfam" id="PF00136">
    <property type="entry name" value="DNA_pol_B"/>
    <property type="match status" value="1"/>
</dbReference>
<dbReference type="EMBL" id="GG663739">
    <property type="protein sequence ID" value="EEH57177.1"/>
    <property type="molecule type" value="Genomic_DNA"/>
</dbReference>
<dbReference type="InterPro" id="IPR042087">
    <property type="entry name" value="DNA_pol_B_thumb"/>
</dbReference>
<dbReference type="KEGG" id="mpp:MICPUCDRAFT_26708"/>
<dbReference type="GO" id="GO:0003682">
    <property type="term" value="F:chromatin binding"/>
    <property type="evidence" value="ECO:0007669"/>
    <property type="project" value="TreeGrafter"/>
</dbReference>
<feature type="domain" description="DNA-directed DNA polymerase family B exonuclease" evidence="15">
    <location>
        <begin position="369"/>
        <end position="629"/>
    </location>
</feature>
<feature type="compositionally biased region" description="Low complexity" evidence="13">
    <location>
        <begin position="43"/>
        <end position="61"/>
    </location>
</feature>
<dbReference type="InterPro" id="IPR023211">
    <property type="entry name" value="DNA_pol_palm_dom_sf"/>
</dbReference>
<protein>
    <recommendedName>
        <fullName evidence="12">DNA polymerase</fullName>
        <ecNumber evidence="12">2.7.7.7</ecNumber>
    </recommendedName>
</protein>
<dbReference type="NCBIfam" id="TIGR00592">
    <property type="entry name" value="pol2"/>
    <property type="match status" value="1"/>
</dbReference>
<evidence type="ECO:0000259" key="14">
    <source>
        <dbReference type="Pfam" id="PF00136"/>
    </source>
</evidence>
<dbReference type="InterPro" id="IPR006134">
    <property type="entry name" value="DNA-dir_DNA_pol_B_multi_dom"/>
</dbReference>
<evidence type="ECO:0000256" key="2">
    <source>
        <dbReference type="ARBA" id="ARBA00005755"/>
    </source>
</evidence>
<evidence type="ECO:0000256" key="11">
    <source>
        <dbReference type="ARBA" id="ARBA00023242"/>
    </source>
</evidence>
<keyword evidence="7" id="KW-0863">Zinc-finger</keyword>
<evidence type="ECO:0000259" key="15">
    <source>
        <dbReference type="Pfam" id="PF03104"/>
    </source>
</evidence>
<dbReference type="CDD" id="cd05776">
    <property type="entry name" value="DNA_polB_alpha_exo"/>
    <property type="match status" value="1"/>
</dbReference>
<evidence type="ECO:0000256" key="8">
    <source>
        <dbReference type="ARBA" id="ARBA00022833"/>
    </source>
</evidence>
<dbReference type="Gene3D" id="1.10.3200.20">
    <property type="entry name" value="DNA Polymerase alpha, zinc finger"/>
    <property type="match status" value="1"/>
</dbReference>
<comment type="subcellular location">
    <subcellularLocation>
        <location evidence="1">Nucleus</location>
    </subcellularLocation>
</comment>
<comment type="similarity">
    <text evidence="2 12">Belongs to the DNA polymerase type-B family.</text>
</comment>
<dbReference type="InterPro" id="IPR006133">
    <property type="entry name" value="DNA-dir_DNA_pol_B_exonuc"/>
</dbReference>
<feature type="region of interest" description="Disordered" evidence="13">
    <location>
        <begin position="147"/>
        <end position="177"/>
    </location>
</feature>
<dbReference type="PRINTS" id="PR00106">
    <property type="entry name" value="DNAPOLB"/>
</dbReference>
<dbReference type="InterPro" id="IPR006172">
    <property type="entry name" value="DNA-dir_DNA_pol_B"/>
</dbReference>
<evidence type="ECO:0000313" key="18">
    <source>
        <dbReference type="Proteomes" id="UP000001876"/>
    </source>
</evidence>
<dbReference type="SMART" id="SM00486">
    <property type="entry name" value="POLBc"/>
    <property type="match status" value="1"/>
</dbReference>
<dbReference type="GO" id="GO:0006273">
    <property type="term" value="P:lagging strand elongation"/>
    <property type="evidence" value="ECO:0007669"/>
    <property type="project" value="TreeGrafter"/>
</dbReference>
<dbReference type="InterPro" id="IPR038256">
    <property type="entry name" value="Pol_alpha_znc_sf"/>
</dbReference>
<dbReference type="InterPro" id="IPR045846">
    <property type="entry name" value="POLBc_alpha"/>
</dbReference>
<evidence type="ECO:0000256" key="1">
    <source>
        <dbReference type="ARBA" id="ARBA00004123"/>
    </source>
</evidence>
<dbReference type="CDD" id="cd05532">
    <property type="entry name" value="POLBc_alpha"/>
    <property type="match status" value="1"/>
</dbReference>
<feature type="region of interest" description="Disordered" evidence="13">
    <location>
        <begin position="731"/>
        <end position="759"/>
    </location>
</feature>
<dbReference type="OMA" id="ENMELPT"/>
<keyword evidence="10 12" id="KW-0238">DNA-binding</keyword>
<sequence>MFAKNAAAVAQGGVKRKTTTDAHAGMPAAQDADALLEDILAGVGPSAGASSAGAQPAPAVARARKDDAEEYTLNPPLSPPSSQRDDANAAGDDDAPMPMDADDDDDDDDDEPPSPAALAAKAKKSILKKEEPKTATLAAVPSSAVTASGAAPGTCAPAAPSASAGWGGAFDDDGAEGGAVVEDAAPAQIAADGSLPLDPDATLPFFILDAHEDISVPGTVFLFGKVPVNAGEVNGECVSACAVVPNMQRCAFAVPTPETFADPENEISDLEDAAAAAAAGDDAAAAKKAKGALLRCLQGRCADVKNELREMLLARGIEQFTMKPVKRSYCFEKDDIPRGSQYVIKVRFPATYAALPGDVRGAHFITMLGTQTPMLEHLMIKSRIMGPSWIALHGANVVDVSAQRSHCKLEVVLPSGHKSVRPTATNGLSRDPPSLTVAALNLKTVVNHRQNVNEIASASVVYVRAAKIDGPTPGWNSAASMRHFSVVRRLDGVSMPPGWDQVVAKENAEHPVAKRTKSSVLTSTASERALLTVLIGRMHALDADVIVGHNIAGFDLDVLLHRLQANKVPQWSRIGRLKRSRFPNLGGGGNSFGGGAGLGALSCLAGRLLADTYLSARDFVKEVSYTLSSLASNQLKMTRTEIASTEIPGKFSSAAGLLSLTKATEADAWLSLGLMFHLSVLPLTRQLSNIAGNLWAKTLQHTRATRVEHLLLHEFHARKYLMPDRLSAKERKFGRGGGGGDDGDGEGDGEGVKAGKKKGGPSYAGGLVLEPKKGLYDKFVLMLDFNSLYPSIIQEYNICFTTVARPKADPNDPAGVAPAPQLPEPCAGGPGGPNSAVLPQVIRKLVQRRREVKNMIKTEKNAARRQQLDIRQQALKLTANSMYGCLGFAASRFYAKPLAELVTLQGREILQSTVDLAQGTLGMDVIYGDTDSIMINTKSTNLQEVSAIGAALKKEVNKRYKLLEIEMDGIFKSMLLLKKKKYAALMVKPAADGSGGFTTVMEQKGLDIVRRDWSPLAKRQGNHALELILSGRPAEDVVEDIHESLRKCREDLVNGVVTMDQFIITKQLTKRPEDYPDAANQAHVQVALRLRDAGKREGVNQGETVPYVIAVKTDSATAEDIASGRTGATGGKGLADRAYHPDEVAAEGSGLKLDLHYYLTQQVHPVVSRLCQPIEGTDAARIADCLGLDASKFHAQVVGHNASDERDDDLLAPGMNLDDEERFKRCAPLVLKTAAGAFEFKGVGAILSGEVDGDAALAPPPPAAAAAKENAAPAPPPPPADKLSAGSSASATTTPLTPAALANQVALATRAAVAAYYAASLRSDDELAPCETRNVSLRVDGAAEPGTLPADPKCQGVMHKTTTEADLYTQLMHFKRLLCVEDAVRRLPEKQRLAAEARIAPTTREALRAATNALERTLERSAYRWIDLAALYGAAGVAN</sequence>
<feature type="compositionally biased region" description="Low complexity" evidence="13">
    <location>
        <begin position="1283"/>
        <end position="1292"/>
    </location>
</feature>
<dbReference type="Pfam" id="PF03104">
    <property type="entry name" value="DNA_pol_B_exo1"/>
    <property type="match status" value="1"/>
</dbReference>
<evidence type="ECO:0000256" key="9">
    <source>
        <dbReference type="ARBA" id="ARBA00022932"/>
    </source>
</evidence>
<dbReference type="GeneID" id="9683853"/>
<dbReference type="Gene3D" id="3.90.1600.10">
    <property type="entry name" value="Palm domain of DNA polymerase"/>
    <property type="match status" value="1"/>
</dbReference>
<keyword evidence="9 12" id="KW-0239">DNA-directed DNA polymerase</keyword>
<feature type="domain" description="Zinc finger DNA-directed DNA polymerase family B alpha" evidence="16">
    <location>
        <begin position="1216"/>
        <end position="1431"/>
    </location>
</feature>
<dbReference type="Gene3D" id="1.10.287.690">
    <property type="entry name" value="Helix hairpin bin"/>
    <property type="match status" value="1"/>
</dbReference>
<dbReference type="RefSeq" id="XP_003058722.1">
    <property type="nucleotide sequence ID" value="XM_003058676.1"/>
</dbReference>
<dbReference type="SUPFAM" id="SSF56672">
    <property type="entry name" value="DNA/RNA polymerases"/>
    <property type="match status" value="1"/>
</dbReference>
<dbReference type="Gene3D" id="3.30.420.10">
    <property type="entry name" value="Ribonuclease H-like superfamily/Ribonuclease H"/>
    <property type="match status" value="1"/>
</dbReference>
<dbReference type="InterPro" id="IPR015088">
    <property type="entry name" value="Znf_DNA-dir_DNA_pol_B_alpha"/>
</dbReference>
<dbReference type="GO" id="GO:1902975">
    <property type="term" value="P:mitotic DNA replication initiation"/>
    <property type="evidence" value="ECO:0007669"/>
    <property type="project" value="InterPro"/>
</dbReference>
<feature type="compositionally biased region" description="Acidic residues" evidence="13">
    <location>
        <begin position="91"/>
        <end position="112"/>
    </location>
</feature>
<dbReference type="Gene3D" id="3.30.70.2820">
    <property type="match status" value="1"/>
</dbReference>
<dbReference type="GO" id="GO:0003688">
    <property type="term" value="F:DNA replication origin binding"/>
    <property type="evidence" value="ECO:0007669"/>
    <property type="project" value="TreeGrafter"/>
</dbReference>
<organism evidence="18">
    <name type="scientific">Micromonas pusilla (strain CCMP1545)</name>
    <name type="common">Picoplanktonic green alga</name>
    <dbReference type="NCBI Taxonomy" id="564608"/>
    <lineage>
        <taxon>Eukaryota</taxon>
        <taxon>Viridiplantae</taxon>
        <taxon>Chlorophyta</taxon>
        <taxon>Mamiellophyceae</taxon>
        <taxon>Mamiellales</taxon>
        <taxon>Mamiellaceae</taxon>
        <taxon>Micromonas</taxon>
    </lineage>
</organism>
<evidence type="ECO:0000256" key="5">
    <source>
        <dbReference type="ARBA" id="ARBA00022705"/>
    </source>
</evidence>
<dbReference type="PANTHER" id="PTHR45861:SF1">
    <property type="entry name" value="DNA POLYMERASE ALPHA CATALYTIC SUBUNIT"/>
    <property type="match status" value="1"/>
</dbReference>
<reference evidence="17 18" key="1">
    <citation type="journal article" date="2009" name="Science">
        <title>Green evolution and dynamic adaptations revealed by genomes of the marine picoeukaryotes Micromonas.</title>
        <authorList>
            <person name="Worden A.Z."/>
            <person name="Lee J.H."/>
            <person name="Mock T."/>
            <person name="Rouze P."/>
            <person name="Simmons M.P."/>
            <person name="Aerts A.L."/>
            <person name="Allen A.E."/>
            <person name="Cuvelier M.L."/>
            <person name="Derelle E."/>
            <person name="Everett M.V."/>
            <person name="Foulon E."/>
            <person name="Grimwood J."/>
            <person name="Gundlach H."/>
            <person name="Henrissat B."/>
            <person name="Napoli C."/>
            <person name="McDonald S.M."/>
            <person name="Parker M.S."/>
            <person name="Rombauts S."/>
            <person name="Salamov A."/>
            <person name="Von Dassow P."/>
            <person name="Badger J.H."/>
            <person name="Coutinho P.M."/>
            <person name="Demir E."/>
            <person name="Dubchak I."/>
            <person name="Gentemann C."/>
            <person name="Eikrem W."/>
            <person name="Gready J.E."/>
            <person name="John U."/>
            <person name="Lanier W."/>
            <person name="Lindquist E.A."/>
            <person name="Lucas S."/>
            <person name="Mayer K.F."/>
            <person name="Moreau H."/>
            <person name="Not F."/>
            <person name="Otillar R."/>
            <person name="Panaud O."/>
            <person name="Pangilinan J."/>
            <person name="Paulsen I."/>
            <person name="Piegu B."/>
            <person name="Poliakov A."/>
            <person name="Robbens S."/>
            <person name="Schmutz J."/>
            <person name="Toulza E."/>
            <person name="Wyss T."/>
            <person name="Zelensky A."/>
            <person name="Zhou K."/>
            <person name="Armbrust E.V."/>
            <person name="Bhattacharya D."/>
            <person name="Goodenough U.W."/>
            <person name="Van de Peer Y."/>
            <person name="Grigoriev I.V."/>
        </authorList>
    </citation>
    <scope>NUCLEOTIDE SEQUENCE [LARGE SCALE GENOMIC DNA]</scope>
    <source>
        <strain evidence="17 18">CCMP1545</strain>
    </source>
</reference>
<keyword evidence="18" id="KW-1185">Reference proteome</keyword>
<dbReference type="Gene3D" id="2.40.50.730">
    <property type="match status" value="1"/>
</dbReference>
<keyword evidence="5 12" id="KW-0235">DNA replication</keyword>
<keyword evidence="6" id="KW-0479">Metal-binding</keyword>
<dbReference type="InterPro" id="IPR036397">
    <property type="entry name" value="RNaseH_sf"/>
</dbReference>
<feature type="region of interest" description="Disordered" evidence="13">
    <location>
        <begin position="809"/>
        <end position="833"/>
    </location>
</feature>
<dbReference type="GO" id="GO:0003887">
    <property type="term" value="F:DNA-directed DNA polymerase activity"/>
    <property type="evidence" value="ECO:0007669"/>
    <property type="project" value="UniProtKB-KW"/>
</dbReference>
<keyword evidence="11" id="KW-0539">Nucleus</keyword>
<evidence type="ECO:0000313" key="17">
    <source>
        <dbReference type="EMBL" id="EEH57177.1"/>
    </source>
</evidence>
<feature type="domain" description="DNA-directed DNA polymerase family B multifunctional" evidence="14">
    <location>
        <begin position="694"/>
        <end position="1174"/>
    </location>
</feature>
<evidence type="ECO:0000256" key="4">
    <source>
        <dbReference type="ARBA" id="ARBA00022695"/>
    </source>
</evidence>
<dbReference type="FunFam" id="1.10.132.60:FF:000004">
    <property type="entry name" value="DNA polymerase"/>
    <property type="match status" value="1"/>
</dbReference>
<dbReference type="FunFam" id="1.10.287.690:FF:000003">
    <property type="entry name" value="DNA polymerase"/>
    <property type="match status" value="1"/>
</dbReference>
<dbReference type="OrthoDB" id="6755010at2759"/>
<evidence type="ECO:0000256" key="12">
    <source>
        <dbReference type="RuleBase" id="RU000442"/>
    </source>
</evidence>
<dbReference type="InterPro" id="IPR017964">
    <property type="entry name" value="DNA-dir_DNA_pol_B_CS"/>
</dbReference>
<dbReference type="GO" id="GO:0006272">
    <property type="term" value="P:leading strand elongation"/>
    <property type="evidence" value="ECO:0007669"/>
    <property type="project" value="TreeGrafter"/>
</dbReference>
<dbReference type="GO" id="GO:0005658">
    <property type="term" value="C:alpha DNA polymerase:primase complex"/>
    <property type="evidence" value="ECO:0007669"/>
    <property type="project" value="UniProtKB-ARBA"/>
</dbReference>
<dbReference type="Pfam" id="PF08996">
    <property type="entry name" value="zf-DNA_Pol"/>
    <property type="match status" value="1"/>
</dbReference>
<feature type="compositionally biased region" description="Low complexity" evidence="13">
    <location>
        <begin position="147"/>
        <end position="164"/>
    </location>
</feature>
<feature type="region of interest" description="Disordered" evidence="13">
    <location>
        <begin position="43"/>
        <end position="125"/>
    </location>
</feature>
<dbReference type="Gene3D" id="1.10.132.60">
    <property type="entry name" value="DNA polymerase family B, C-terminal domain"/>
    <property type="match status" value="1"/>
</dbReference>
<feature type="region of interest" description="Disordered" evidence="13">
    <location>
        <begin position="1"/>
        <end position="26"/>
    </location>
</feature>
<evidence type="ECO:0000256" key="10">
    <source>
        <dbReference type="ARBA" id="ARBA00023125"/>
    </source>
</evidence>
<evidence type="ECO:0000256" key="6">
    <source>
        <dbReference type="ARBA" id="ARBA00022723"/>
    </source>
</evidence>
<dbReference type="PANTHER" id="PTHR45861">
    <property type="entry name" value="DNA POLYMERASE ALPHA CATALYTIC SUBUNIT"/>
    <property type="match status" value="1"/>
</dbReference>
<dbReference type="SUPFAM" id="SSF53098">
    <property type="entry name" value="Ribonuclease H-like"/>
    <property type="match status" value="1"/>
</dbReference>
<dbReference type="InterPro" id="IPR012337">
    <property type="entry name" value="RNaseH-like_sf"/>
</dbReference>
<keyword evidence="8" id="KW-0862">Zinc</keyword>
<evidence type="ECO:0000259" key="16">
    <source>
        <dbReference type="Pfam" id="PF08996"/>
    </source>
</evidence>
<name>C1MSR2_MICPC</name>
<proteinExistence type="inferred from homology"/>
<dbReference type="EC" id="2.7.7.7" evidence="12"/>
<evidence type="ECO:0000256" key="7">
    <source>
        <dbReference type="ARBA" id="ARBA00022771"/>
    </source>
</evidence>
<comment type="catalytic activity">
    <reaction evidence="12">
        <text>DNA(n) + a 2'-deoxyribonucleoside 5'-triphosphate = DNA(n+1) + diphosphate</text>
        <dbReference type="Rhea" id="RHEA:22508"/>
        <dbReference type="Rhea" id="RHEA-COMP:17339"/>
        <dbReference type="Rhea" id="RHEA-COMP:17340"/>
        <dbReference type="ChEBI" id="CHEBI:33019"/>
        <dbReference type="ChEBI" id="CHEBI:61560"/>
        <dbReference type="ChEBI" id="CHEBI:173112"/>
        <dbReference type="EC" id="2.7.7.7"/>
    </reaction>
</comment>